<dbReference type="EMBL" id="SOHE01000074">
    <property type="protein sequence ID" value="TFD46360.1"/>
    <property type="molecule type" value="Genomic_DNA"/>
</dbReference>
<keyword evidence="11" id="KW-1185">Reference proteome</keyword>
<dbReference type="InterPro" id="IPR050556">
    <property type="entry name" value="Type_II_TA_system_RNase"/>
</dbReference>
<feature type="domain" description="PIN" evidence="9">
    <location>
        <begin position="6"/>
        <end position="124"/>
    </location>
</feature>
<gene>
    <name evidence="8" type="primary">vapC</name>
    <name evidence="10" type="ORF">E3T55_17260</name>
</gene>
<organism evidence="10 11">
    <name type="scientific">Cryobacterium frigoriphilum</name>
    <dbReference type="NCBI Taxonomy" id="1259150"/>
    <lineage>
        <taxon>Bacteria</taxon>
        <taxon>Bacillati</taxon>
        <taxon>Actinomycetota</taxon>
        <taxon>Actinomycetes</taxon>
        <taxon>Micrococcales</taxon>
        <taxon>Microbacteriaceae</taxon>
        <taxon>Cryobacterium</taxon>
    </lineage>
</organism>
<keyword evidence="3 8" id="KW-0540">Nuclease</keyword>
<evidence type="ECO:0000259" key="9">
    <source>
        <dbReference type="Pfam" id="PF01850"/>
    </source>
</evidence>
<evidence type="ECO:0000256" key="5">
    <source>
        <dbReference type="ARBA" id="ARBA00022801"/>
    </source>
</evidence>
<dbReference type="InterPro" id="IPR029060">
    <property type="entry name" value="PIN-like_dom_sf"/>
</dbReference>
<dbReference type="RefSeq" id="WP_104191243.1">
    <property type="nucleotide sequence ID" value="NZ_SOHE01000074.1"/>
</dbReference>
<dbReference type="GO" id="GO:0016787">
    <property type="term" value="F:hydrolase activity"/>
    <property type="evidence" value="ECO:0007669"/>
    <property type="project" value="UniProtKB-KW"/>
</dbReference>
<keyword evidence="8" id="KW-0800">Toxin</keyword>
<evidence type="ECO:0000256" key="4">
    <source>
        <dbReference type="ARBA" id="ARBA00022723"/>
    </source>
</evidence>
<keyword evidence="6 8" id="KW-0460">Magnesium</keyword>
<dbReference type="PANTHER" id="PTHR33653">
    <property type="entry name" value="RIBONUCLEASE VAPC2"/>
    <property type="match status" value="1"/>
</dbReference>
<keyword evidence="2 8" id="KW-1277">Toxin-antitoxin system</keyword>
<dbReference type="GO" id="GO:0090729">
    <property type="term" value="F:toxin activity"/>
    <property type="evidence" value="ECO:0007669"/>
    <property type="project" value="UniProtKB-KW"/>
</dbReference>
<comment type="caution">
    <text evidence="10">The sequence shown here is derived from an EMBL/GenBank/DDBJ whole genome shotgun (WGS) entry which is preliminary data.</text>
</comment>
<evidence type="ECO:0000313" key="11">
    <source>
        <dbReference type="Proteomes" id="UP000297447"/>
    </source>
</evidence>
<keyword evidence="4 8" id="KW-0479">Metal-binding</keyword>
<dbReference type="Gene3D" id="3.40.50.1010">
    <property type="entry name" value="5'-nuclease"/>
    <property type="match status" value="1"/>
</dbReference>
<dbReference type="InterPro" id="IPR002716">
    <property type="entry name" value="PIN_dom"/>
</dbReference>
<dbReference type="GO" id="GO:0000287">
    <property type="term" value="F:magnesium ion binding"/>
    <property type="evidence" value="ECO:0007669"/>
    <property type="project" value="UniProtKB-UniRule"/>
</dbReference>
<comment type="similarity">
    <text evidence="7 8">Belongs to the PINc/VapC protein family.</text>
</comment>
<dbReference type="EC" id="3.1.-.-" evidence="8"/>
<feature type="binding site" evidence="8">
    <location>
        <position position="8"/>
    </location>
    <ligand>
        <name>Mg(2+)</name>
        <dbReference type="ChEBI" id="CHEBI:18420"/>
    </ligand>
</feature>
<comment type="cofactor">
    <cofactor evidence="1 8">
        <name>Mg(2+)</name>
        <dbReference type="ChEBI" id="CHEBI:18420"/>
    </cofactor>
</comment>
<comment type="function">
    <text evidence="8">Toxic component of a toxin-antitoxin (TA) system. An RNase.</text>
</comment>
<keyword evidence="5 8" id="KW-0378">Hydrolase</keyword>
<sequence>MARRLIVDTGVLIASERGTRPLADVVFADDDLVIAAVTIAELRTGIELASDQHRGARAEFLVNVLETLPVEPYDLATAEAHGRLLAHVHARGTKRGAHDLIIAATAVATKRIILTTDRNARFDDLPGVECLVVS</sequence>
<dbReference type="Pfam" id="PF01850">
    <property type="entry name" value="PIN"/>
    <property type="match status" value="1"/>
</dbReference>
<dbReference type="InterPro" id="IPR022907">
    <property type="entry name" value="VapC_family"/>
</dbReference>
<dbReference type="SUPFAM" id="SSF88723">
    <property type="entry name" value="PIN domain-like"/>
    <property type="match status" value="1"/>
</dbReference>
<name>A0A4V3IQL4_9MICO</name>
<dbReference type="Proteomes" id="UP000297447">
    <property type="component" value="Unassembled WGS sequence"/>
</dbReference>
<evidence type="ECO:0000256" key="6">
    <source>
        <dbReference type="ARBA" id="ARBA00022842"/>
    </source>
</evidence>
<evidence type="ECO:0000256" key="2">
    <source>
        <dbReference type="ARBA" id="ARBA00022649"/>
    </source>
</evidence>
<feature type="binding site" evidence="8">
    <location>
        <position position="99"/>
    </location>
    <ligand>
        <name>Mg(2+)</name>
        <dbReference type="ChEBI" id="CHEBI:18420"/>
    </ligand>
</feature>
<dbReference type="PANTHER" id="PTHR33653:SF1">
    <property type="entry name" value="RIBONUCLEASE VAPC2"/>
    <property type="match status" value="1"/>
</dbReference>
<protein>
    <recommendedName>
        <fullName evidence="8">Ribonuclease VapC</fullName>
        <shortName evidence="8">RNase VapC</shortName>
        <ecNumber evidence="8">3.1.-.-</ecNumber>
    </recommendedName>
    <alternativeName>
        <fullName evidence="8">Toxin VapC</fullName>
    </alternativeName>
</protein>
<reference evidence="10 11" key="1">
    <citation type="submission" date="2019-03" db="EMBL/GenBank/DDBJ databases">
        <title>Genomics of glacier-inhabiting Cryobacterium strains.</title>
        <authorList>
            <person name="Liu Q."/>
            <person name="Xin Y.-H."/>
        </authorList>
    </citation>
    <scope>NUCLEOTIDE SEQUENCE [LARGE SCALE GENOMIC DNA]</scope>
    <source>
        <strain evidence="10 11">Hh14</strain>
    </source>
</reference>
<accession>A0A4V3IQL4</accession>
<dbReference type="GO" id="GO:0004540">
    <property type="term" value="F:RNA nuclease activity"/>
    <property type="evidence" value="ECO:0007669"/>
    <property type="project" value="InterPro"/>
</dbReference>
<evidence type="ECO:0000256" key="3">
    <source>
        <dbReference type="ARBA" id="ARBA00022722"/>
    </source>
</evidence>
<proteinExistence type="inferred from homology"/>
<evidence type="ECO:0000256" key="1">
    <source>
        <dbReference type="ARBA" id="ARBA00001946"/>
    </source>
</evidence>
<evidence type="ECO:0000256" key="8">
    <source>
        <dbReference type="HAMAP-Rule" id="MF_00265"/>
    </source>
</evidence>
<evidence type="ECO:0000313" key="10">
    <source>
        <dbReference type="EMBL" id="TFD46360.1"/>
    </source>
</evidence>
<evidence type="ECO:0000256" key="7">
    <source>
        <dbReference type="ARBA" id="ARBA00038093"/>
    </source>
</evidence>
<dbReference type="HAMAP" id="MF_00265">
    <property type="entry name" value="VapC_Nob1"/>
    <property type="match status" value="1"/>
</dbReference>
<dbReference type="AlphaFoldDB" id="A0A4V3IQL4"/>
<dbReference type="OrthoDB" id="4213664at2"/>